<dbReference type="EMBL" id="DS113425">
    <property type="protein sequence ID" value="EAY06373.1"/>
    <property type="molecule type" value="Genomic_DNA"/>
</dbReference>
<keyword evidence="3" id="KW-1185">Reference proteome</keyword>
<sequence length="139" mass="15808">MSAADKIQQAIDEFLKAGFDQEEEDMFTDVAVLNSNDPEPKKIAAGKIRILKNKKTGRTRLLMRDHPAQQVLLNHYIMPGMDIEDDADFLRWSATDYATNPKGEDKHIVISFPPVRMDSGSKFVQEFKKAKERNASLLK</sequence>
<dbReference type="AlphaFoldDB" id="A2ELU5"/>
<reference evidence="2" key="1">
    <citation type="submission" date="2006-10" db="EMBL/GenBank/DDBJ databases">
        <authorList>
            <person name="Amadeo P."/>
            <person name="Zhao Q."/>
            <person name="Wortman J."/>
            <person name="Fraser-Liggett C."/>
            <person name="Carlton J."/>
        </authorList>
    </citation>
    <scope>NUCLEOTIDE SEQUENCE</scope>
    <source>
        <strain evidence="2">G3</strain>
    </source>
</reference>
<dbReference type="VEuPathDB" id="TrichDB:TVAGG3_0400970"/>
<gene>
    <name evidence="2" type="ORF">TVAG_151800</name>
</gene>
<evidence type="ECO:0000313" key="3">
    <source>
        <dbReference type="Proteomes" id="UP000001542"/>
    </source>
</evidence>
<organism evidence="2 3">
    <name type="scientific">Trichomonas vaginalis (strain ATCC PRA-98 / G3)</name>
    <dbReference type="NCBI Taxonomy" id="412133"/>
    <lineage>
        <taxon>Eukaryota</taxon>
        <taxon>Metamonada</taxon>
        <taxon>Parabasalia</taxon>
        <taxon>Trichomonadida</taxon>
        <taxon>Trichomonadidae</taxon>
        <taxon>Trichomonas</taxon>
    </lineage>
</organism>
<dbReference type="InParanoid" id="A2ELU5"/>
<name>A2ELU5_TRIV3</name>
<dbReference type="Proteomes" id="UP000001542">
    <property type="component" value="Unassembled WGS sequence"/>
</dbReference>
<protein>
    <submittedName>
        <fullName evidence="2">RanBP1 domain containing protein</fullName>
    </submittedName>
</protein>
<dbReference type="FunFam" id="2.30.29.30:FF:000846">
    <property type="entry name" value="RanBP1 domain containing protein"/>
    <property type="match status" value="1"/>
</dbReference>
<dbReference type="SMR" id="A2ELU5"/>
<dbReference type="Pfam" id="PF00638">
    <property type="entry name" value="Ran_BP1"/>
    <property type="match status" value="1"/>
</dbReference>
<dbReference type="InterPro" id="IPR011993">
    <property type="entry name" value="PH-like_dom_sf"/>
</dbReference>
<dbReference type="PROSITE" id="PS50196">
    <property type="entry name" value="RANBD1"/>
    <property type="match status" value="1"/>
</dbReference>
<dbReference type="VEuPathDB" id="TrichDB:TVAG_151800"/>
<proteinExistence type="predicted"/>
<evidence type="ECO:0000313" key="2">
    <source>
        <dbReference type="EMBL" id="EAY06373.1"/>
    </source>
</evidence>
<reference evidence="2" key="2">
    <citation type="journal article" date="2007" name="Science">
        <title>Draft genome sequence of the sexually transmitted pathogen Trichomonas vaginalis.</title>
        <authorList>
            <person name="Carlton J.M."/>
            <person name="Hirt R.P."/>
            <person name="Silva J.C."/>
            <person name="Delcher A.L."/>
            <person name="Schatz M."/>
            <person name="Zhao Q."/>
            <person name="Wortman J.R."/>
            <person name="Bidwell S.L."/>
            <person name="Alsmark U.C.M."/>
            <person name="Besteiro S."/>
            <person name="Sicheritz-Ponten T."/>
            <person name="Noel C.J."/>
            <person name="Dacks J.B."/>
            <person name="Foster P.G."/>
            <person name="Simillion C."/>
            <person name="Van de Peer Y."/>
            <person name="Miranda-Saavedra D."/>
            <person name="Barton G.J."/>
            <person name="Westrop G.D."/>
            <person name="Mueller S."/>
            <person name="Dessi D."/>
            <person name="Fiori P.L."/>
            <person name="Ren Q."/>
            <person name="Paulsen I."/>
            <person name="Zhang H."/>
            <person name="Bastida-Corcuera F.D."/>
            <person name="Simoes-Barbosa A."/>
            <person name="Brown M.T."/>
            <person name="Hayes R.D."/>
            <person name="Mukherjee M."/>
            <person name="Okumura C.Y."/>
            <person name="Schneider R."/>
            <person name="Smith A.J."/>
            <person name="Vanacova S."/>
            <person name="Villalvazo M."/>
            <person name="Haas B.J."/>
            <person name="Pertea M."/>
            <person name="Feldblyum T.V."/>
            <person name="Utterback T.R."/>
            <person name="Shu C.L."/>
            <person name="Osoegawa K."/>
            <person name="de Jong P.J."/>
            <person name="Hrdy I."/>
            <person name="Horvathova L."/>
            <person name="Zubacova Z."/>
            <person name="Dolezal P."/>
            <person name="Malik S.B."/>
            <person name="Logsdon J.M. Jr."/>
            <person name="Henze K."/>
            <person name="Gupta A."/>
            <person name="Wang C.C."/>
            <person name="Dunne R.L."/>
            <person name="Upcroft J.A."/>
            <person name="Upcroft P."/>
            <person name="White O."/>
            <person name="Salzberg S.L."/>
            <person name="Tang P."/>
            <person name="Chiu C.-H."/>
            <person name="Lee Y.-S."/>
            <person name="Embley T.M."/>
            <person name="Coombs G.H."/>
            <person name="Mottram J.C."/>
            <person name="Tachezy J."/>
            <person name="Fraser-Liggett C.M."/>
            <person name="Johnson P.J."/>
        </authorList>
    </citation>
    <scope>NUCLEOTIDE SEQUENCE [LARGE SCALE GENOMIC DNA]</scope>
    <source>
        <strain evidence="2">G3</strain>
    </source>
</reference>
<dbReference type="InterPro" id="IPR000156">
    <property type="entry name" value="Ran_bind_dom"/>
</dbReference>
<evidence type="ECO:0000259" key="1">
    <source>
        <dbReference type="PROSITE" id="PS50196"/>
    </source>
</evidence>
<accession>A2ELU5</accession>
<dbReference type="STRING" id="5722.A2ELU5"/>
<dbReference type="KEGG" id="tva:4764248"/>
<dbReference type="Gene3D" id="2.30.29.30">
    <property type="entry name" value="Pleckstrin-homology domain (PH domain)/Phosphotyrosine-binding domain (PTB)"/>
    <property type="match status" value="1"/>
</dbReference>
<dbReference type="OrthoDB" id="2357150at2759"/>
<dbReference type="RefSeq" id="XP_001318596.1">
    <property type="nucleotide sequence ID" value="XM_001318561.1"/>
</dbReference>
<feature type="domain" description="RanBD1" evidence="1">
    <location>
        <begin position="20"/>
        <end position="136"/>
    </location>
</feature>
<dbReference type="SUPFAM" id="SSF50729">
    <property type="entry name" value="PH domain-like"/>
    <property type="match status" value="1"/>
</dbReference>